<dbReference type="SUPFAM" id="SSF69786">
    <property type="entry name" value="YggU-like"/>
    <property type="match status" value="1"/>
</dbReference>
<dbReference type="Pfam" id="PF02594">
    <property type="entry name" value="DUF167"/>
    <property type="match status" value="1"/>
</dbReference>
<dbReference type="PANTHER" id="PTHR13420:SF7">
    <property type="entry name" value="UPF0235 PROTEIN C15ORF40"/>
    <property type="match status" value="1"/>
</dbReference>
<dbReference type="Proteomes" id="UP000179023">
    <property type="component" value="Unassembled WGS sequence"/>
</dbReference>
<proteinExistence type="inferred from homology"/>
<comment type="similarity">
    <text evidence="1">Belongs to the UPF0235 family.</text>
</comment>
<dbReference type="Gene3D" id="3.30.1200.10">
    <property type="entry name" value="YggU-like"/>
    <property type="match status" value="1"/>
</dbReference>
<dbReference type="EMBL" id="MHQI01000016">
    <property type="protein sequence ID" value="OHA00415.1"/>
    <property type="molecule type" value="Genomic_DNA"/>
</dbReference>
<comment type="caution">
    <text evidence="2">The sequence shown here is derived from an EMBL/GenBank/DDBJ whole genome shotgun (WGS) entry which is preliminary data.</text>
</comment>
<name>A0A1G2KLV1_9BACT</name>
<dbReference type="PANTHER" id="PTHR13420">
    <property type="entry name" value="UPF0235 PROTEIN C15ORF40"/>
    <property type="match status" value="1"/>
</dbReference>
<dbReference type="InterPro" id="IPR036591">
    <property type="entry name" value="YggU-like_sf"/>
</dbReference>
<dbReference type="GO" id="GO:0005737">
    <property type="term" value="C:cytoplasm"/>
    <property type="evidence" value="ECO:0007669"/>
    <property type="project" value="TreeGrafter"/>
</dbReference>
<sequence>MRIFIKARPNSKKDMVKKIGESNFIVSVTEPPIDGRANEAIAKALARHFGIISSRVSLVSGFSSKQKVFEIG</sequence>
<protein>
    <submittedName>
        <fullName evidence="2">Uncharacterized protein</fullName>
    </submittedName>
</protein>
<evidence type="ECO:0000313" key="2">
    <source>
        <dbReference type="EMBL" id="OHA00415.1"/>
    </source>
</evidence>
<dbReference type="NCBIfam" id="TIGR00251">
    <property type="entry name" value="DUF167 family protein"/>
    <property type="match status" value="1"/>
</dbReference>
<reference evidence="2 3" key="1">
    <citation type="journal article" date="2016" name="Nat. Commun.">
        <title>Thousands of microbial genomes shed light on interconnected biogeochemical processes in an aquifer system.</title>
        <authorList>
            <person name="Anantharaman K."/>
            <person name="Brown C.T."/>
            <person name="Hug L.A."/>
            <person name="Sharon I."/>
            <person name="Castelle C.J."/>
            <person name="Probst A.J."/>
            <person name="Thomas B.C."/>
            <person name="Singh A."/>
            <person name="Wilkins M.J."/>
            <person name="Karaoz U."/>
            <person name="Brodie E.L."/>
            <person name="Williams K.H."/>
            <person name="Hubbard S.S."/>
            <person name="Banfield J.F."/>
        </authorList>
    </citation>
    <scope>NUCLEOTIDE SEQUENCE [LARGE SCALE GENOMIC DNA]</scope>
</reference>
<dbReference type="InterPro" id="IPR003746">
    <property type="entry name" value="DUF167"/>
</dbReference>
<dbReference type="STRING" id="1802270.A3C07_01005"/>
<evidence type="ECO:0000313" key="3">
    <source>
        <dbReference type="Proteomes" id="UP000179023"/>
    </source>
</evidence>
<gene>
    <name evidence="2" type="ORF">A3C07_01005</name>
</gene>
<dbReference type="SMART" id="SM01152">
    <property type="entry name" value="DUF167"/>
    <property type="match status" value="1"/>
</dbReference>
<evidence type="ECO:0000256" key="1">
    <source>
        <dbReference type="ARBA" id="ARBA00010364"/>
    </source>
</evidence>
<accession>A0A1G2KLV1</accession>
<organism evidence="2 3">
    <name type="scientific">Candidatus Sungbacteria bacterium RIFCSPHIGHO2_02_FULL_47_11</name>
    <dbReference type="NCBI Taxonomy" id="1802270"/>
    <lineage>
        <taxon>Bacteria</taxon>
        <taxon>Candidatus Sungiibacteriota</taxon>
    </lineage>
</organism>
<dbReference type="AlphaFoldDB" id="A0A1G2KLV1"/>